<dbReference type="PRINTS" id="PR00120">
    <property type="entry name" value="HATPASE"/>
</dbReference>
<feature type="transmembrane region" description="Helical" evidence="8">
    <location>
        <begin position="659"/>
        <end position="680"/>
    </location>
</feature>
<feature type="transmembrane region" description="Helical" evidence="8">
    <location>
        <begin position="737"/>
        <end position="756"/>
    </location>
</feature>
<dbReference type="InterPro" id="IPR059000">
    <property type="entry name" value="ATPase_P-type_domA"/>
</dbReference>
<dbReference type="InterPro" id="IPR008250">
    <property type="entry name" value="ATPase_P-typ_transduc_dom_A_sf"/>
</dbReference>
<dbReference type="STRING" id="42354.SAMN05216333_10647"/>
<dbReference type="SUPFAM" id="SSF56784">
    <property type="entry name" value="HAD-like"/>
    <property type="match status" value="1"/>
</dbReference>
<dbReference type="Gene3D" id="3.40.1110.10">
    <property type="entry name" value="Calcium-transporting ATPase, cytoplasmic domain N"/>
    <property type="match status" value="1"/>
</dbReference>
<dbReference type="Pfam" id="PF00122">
    <property type="entry name" value="E1-E2_ATPase"/>
    <property type="match status" value="1"/>
</dbReference>
<dbReference type="PROSITE" id="PS00154">
    <property type="entry name" value="ATPASE_E1_E2"/>
    <property type="match status" value="1"/>
</dbReference>
<dbReference type="GO" id="GO:0016887">
    <property type="term" value="F:ATP hydrolysis activity"/>
    <property type="evidence" value="ECO:0007669"/>
    <property type="project" value="InterPro"/>
</dbReference>
<dbReference type="InterPro" id="IPR023298">
    <property type="entry name" value="ATPase_P-typ_TM_dom_sf"/>
</dbReference>
<dbReference type="AlphaFoldDB" id="A0A1H8MWB3"/>
<sequence length="835" mass="90208">MLRYAPPDRLNISGSLQDGLDSAQIKIRQQQYGDNRIVEIPPTGWRDILRNTLRDPMLWFLLGTSALFLAVGELTEAIILLVALIPFLGMDAYLHRRTQASIAGLSDCLTAQTTVIRDGQPQRIAAAELVPGDLVLLGTGESCPADGLIEYAEDVLCDESLLTGEAFPVRKLAVAALPHQEHTAYIASASWLFAGTRLLKGNVRLRIVFTGVETLYGEIVHSAMLGTHTRTPLQSAVSNLVAILLAAAAVICLGLAWVRWEQGHGLLDALLSAVTLAVAALPEEFPVVLTFFLGVGVYRLAKRQALVRRAVVVENIGRVSCICSDKTGTLTEGRLQLSHRYPAQGFSEERLLEIAAMASRHETSDPVDLAILNSLETPLHDAVVESFPFTEDRKCEAAIIRSSDALLAVLKGAPEIVLAHCKLDGTALTGWQQRIDELAGSGHKVIACAWQTLDGASWHGGEPDRDFIFAGALAFEDPVREGVPGAVLLCRDAQIRIIMITGDHPATARAVAREIGLGGATPQVVTADEIQTQLVRGESDVLRNIDVIARAVPAQKLLLVQTLQNSGEIVAATGDGINDVPALQAADIGIAMGQRGTRSAREVAAIVLLDDNFHSIVQAIAEGRQLFTNLQLSFQYLLMIHLPLVLTAALIPLAGYPMLYLPIHIVWLELVIHPTALLVFQEIAGNKTLVYQPPTKQLRFFSRWQWFAMGLAGLTLTVIVTLAYIRSLGAGYDVDHARAMALVTLIAASVGITAVLSRMHSSAAWYIVSLTIGLSCLLVQIPALAGFLHLAPLHVDDWLLAIASGMIAAALTLLGRVNGLRIFRERQTQSQQHSD</sequence>
<keyword evidence="4" id="KW-0067">ATP-binding</keyword>
<evidence type="ECO:0000256" key="4">
    <source>
        <dbReference type="ARBA" id="ARBA00022840"/>
    </source>
</evidence>
<dbReference type="GO" id="GO:0005524">
    <property type="term" value="F:ATP binding"/>
    <property type="evidence" value="ECO:0007669"/>
    <property type="project" value="UniProtKB-KW"/>
</dbReference>
<dbReference type="PANTHER" id="PTHR42861">
    <property type="entry name" value="CALCIUM-TRANSPORTING ATPASE"/>
    <property type="match status" value="1"/>
</dbReference>
<dbReference type="SFLD" id="SFLDS00003">
    <property type="entry name" value="Haloacid_Dehalogenase"/>
    <property type="match status" value="1"/>
</dbReference>
<evidence type="ECO:0000259" key="9">
    <source>
        <dbReference type="SMART" id="SM00831"/>
    </source>
</evidence>
<dbReference type="SMART" id="SM00831">
    <property type="entry name" value="Cation_ATPase_N"/>
    <property type="match status" value="1"/>
</dbReference>
<feature type="transmembrane region" description="Helical" evidence="8">
    <location>
        <begin position="763"/>
        <end position="786"/>
    </location>
</feature>
<proteinExistence type="predicted"/>
<evidence type="ECO:0000256" key="3">
    <source>
        <dbReference type="ARBA" id="ARBA00022741"/>
    </source>
</evidence>
<dbReference type="GO" id="GO:0016020">
    <property type="term" value="C:membrane"/>
    <property type="evidence" value="ECO:0007669"/>
    <property type="project" value="UniProtKB-SubCell"/>
</dbReference>
<comment type="subcellular location">
    <subcellularLocation>
        <location evidence="1">Membrane</location>
        <topology evidence="1">Multi-pass membrane protein</topology>
    </subcellularLocation>
</comment>
<evidence type="ECO:0000256" key="7">
    <source>
        <dbReference type="ARBA" id="ARBA00023136"/>
    </source>
</evidence>
<dbReference type="SFLD" id="SFLDG00002">
    <property type="entry name" value="C1.7:_P-type_atpase_like"/>
    <property type="match status" value="1"/>
</dbReference>
<protein>
    <submittedName>
        <fullName evidence="10">Ca2+-transporting ATPase</fullName>
    </submittedName>
</protein>
<evidence type="ECO:0000256" key="6">
    <source>
        <dbReference type="ARBA" id="ARBA00022989"/>
    </source>
</evidence>
<dbReference type="SUPFAM" id="SSF81653">
    <property type="entry name" value="Calcium ATPase, transduction domain A"/>
    <property type="match status" value="1"/>
</dbReference>
<keyword evidence="5" id="KW-1278">Translocase</keyword>
<dbReference type="Gene3D" id="3.40.50.1000">
    <property type="entry name" value="HAD superfamily/HAD-like"/>
    <property type="match status" value="1"/>
</dbReference>
<feature type="transmembrane region" description="Helical" evidence="8">
    <location>
        <begin position="798"/>
        <end position="817"/>
    </location>
</feature>
<organism evidence="10 11">
    <name type="scientific">Nitrosomonas oligotropha</name>
    <dbReference type="NCBI Taxonomy" id="42354"/>
    <lineage>
        <taxon>Bacteria</taxon>
        <taxon>Pseudomonadati</taxon>
        <taxon>Pseudomonadota</taxon>
        <taxon>Betaproteobacteria</taxon>
        <taxon>Nitrosomonadales</taxon>
        <taxon>Nitrosomonadaceae</taxon>
        <taxon>Nitrosomonas</taxon>
    </lineage>
</organism>
<evidence type="ECO:0000256" key="8">
    <source>
        <dbReference type="SAM" id="Phobius"/>
    </source>
</evidence>
<accession>A0A1H8MWB3</accession>
<dbReference type="NCBIfam" id="TIGR01494">
    <property type="entry name" value="ATPase_P-type"/>
    <property type="match status" value="2"/>
</dbReference>
<gene>
    <name evidence="10" type="ORF">SAMN05216333_10647</name>
</gene>
<evidence type="ECO:0000256" key="1">
    <source>
        <dbReference type="ARBA" id="ARBA00004141"/>
    </source>
</evidence>
<dbReference type="InterPro" id="IPR004014">
    <property type="entry name" value="ATPase_P-typ_cation-transptr_N"/>
</dbReference>
<keyword evidence="2 8" id="KW-0812">Transmembrane</keyword>
<dbReference type="Pfam" id="PF00689">
    <property type="entry name" value="Cation_ATPase_C"/>
    <property type="match status" value="1"/>
</dbReference>
<dbReference type="PRINTS" id="PR00119">
    <property type="entry name" value="CATATPASE"/>
</dbReference>
<keyword evidence="11" id="KW-1185">Reference proteome</keyword>
<reference evidence="11" key="1">
    <citation type="submission" date="2016-10" db="EMBL/GenBank/DDBJ databases">
        <authorList>
            <person name="Varghese N."/>
            <person name="Submissions S."/>
        </authorList>
    </citation>
    <scope>NUCLEOTIDE SEQUENCE [LARGE SCALE GENOMIC DNA]</scope>
    <source>
        <strain evidence="11">Nm76</strain>
    </source>
</reference>
<feature type="transmembrane region" description="Helical" evidence="8">
    <location>
        <begin position="634"/>
        <end position="653"/>
    </location>
</feature>
<evidence type="ECO:0000256" key="5">
    <source>
        <dbReference type="ARBA" id="ARBA00022967"/>
    </source>
</evidence>
<dbReference type="InterPro" id="IPR023214">
    <property type="entry name" value="HAD_sf"/>
</dbReference>
<dbReference type="Pfam" id="PF00690">
    <property type="entry name" value="Cation_ATPase_N"/>
    <property type="match status" value="1"/>
</dbReference>
<dbReference type="Pfam" id="PF00702">
    <property type="entry name" value="Hydrolase"/>
    <property type="match status" value="1"/>
</dbReference>
<dbReference type="InterPro" id="IPR006068">
    <property type="entry name" value="ATPase_P-typ_cation-transptr_C"/>
</dbReference>
<feature type="transmembrane region" description="Helical" evidence="8">
    <location>
        <begin position="58"/>
        <end position="88"/>
    </location>
</feature>
<dbReference type="Gene3D" id="1.20.1110.10">
    <property type="entry name" value="Calcium-transporting ATPase, transmembrane domain"/>
    <property type="match status" value="1"/>
</dbReference>
<dbReference type="Gene3D" id="2.70.150.10">
    <property type="entry name" value="Calcium-transporting ATPase, cytoplasmic transduction domain A"/>
    <property type="match status" value="1"/>
</dbReference>
<dbReference type="InterPro" id="IPR023299">
    <property type="entry name" value="ATPase_P-typ_cyto_dom_N"/>
</dbReference>
<evidence type="ECO:0000313" key="10">
    <source>
        <dbReference type="EMBL" id="SEO21570.1"/>
    </source>
</evidence>
<evidence type="ECO:0000256" key="2">
    <source>
        <dbReference type="ARBA" id="ARBA00022692"/>
    </source>
</evidence>
<name>A0A1H8MWB3_9PROT</name>
<dbReference type="InterPro" id="IPR001757">
    <property type="entry name" value="P_typ_ATPase"/>
</dbReference>
<dbReference type="GO" id="GO:0015662">
    <property type="term" value="F:P-type ion transporter activity"/>
    <property type="evidence" value="ECO:0007669"/>
    <property type="project" value="UniProtKB-ARBA"/>
</dbReference>
<dbReference type="InterPro" id="IPR018303">
    <property type="entry name" value="ATPase_P-typ_P_site"/>
</dbReference>
<dbReference type="InterPro" id="IPR036412">
    <property type="entry name" value="HAD-like_sf"/>
</dbReference>
<dbReference type="SFLD" id="SFLDF00027">
    <property type="entry name" value="p-type_atpase"/>
    <property type="match status" value="1"/>
</dbReference>
<evidence type="ECO:0000313" key="11">
    <source>
        <dbReference type="Proteomes" id="UP000198814"/>
    </source>
</evidence>
<keyword evidence="7 8" id="KW-0472">Membrane</keyword>
<feature type="transmembrane region" description="Helical" evidence="8">
    <location>
        <begin position="240"/>
        <end position="258"/>
    </location>
</feature>
<dbReference type="EMBL" id="FODO01000006">
    <property type="protein sequence ID" value="SEO21570.1"/>
    <property type="molecule type" value="Genomic_DNA"/>
</dbReference>
<keyword evidence="3" id="KW-0547">Nucleotide-binding</keyword>
<feature type="domain" description="Cation-transporting P-type ATPase N-terminal" evidence="9">
    <location>
        <begin position="6"/>
        <end position="73"/>
    </location>
</feature>
<feature type="transmembrane region" description="Helical" evidence="8">
    <location>
        <begin position="706"/>
        <end position="725"/>
    </location>
</feature>
<dbReference type="Proteomes" id="UP000198814">
    <property type="component" value="Unassembled WGS sequence"/>
</dbReference>
<dbReference type="InterPro" id="IPR044492">
    <property type="entry name" value="P_typ_ATPase_HD_dom"/>
</dbReference>
<dbReference type="SUPFAM" id="SSF81665">
    <property type="entry name" value="Calcium ATPase, transmembrane domain M"/>
    <property type="match status" value="1"/>
</dbReference>
<dbReference type="RefSeq" id="WP_256206133.1">
    <property type="nucleotide sequence ID" value="NZ_FNOE01000006.1"/>
</dbReference>
<keyword evidence="6 8" id="KW-1133">Transmembrane helix</keyword>
<feature type="transmembrane region" description="Helical" evidence="8">
    <location>
        <begin position="270"/>
        <end position="298"/>
    </location>
</feature>